<dbReference type="PANTHER" id="PTHR13218">
    <property type="entry name" value="TRANSCRIPTION INITIATION FACTOR TFIID SUBUNIT 11-RELATED"/>
    <property type="match status" value="1"/>
</dbReference>
<feature type="compositionally biased region" description="Basic and acidic residues" evidence="6">
    <location>
        <begin position="87"/>
        <end position="101"/>
    </location>
</feature>
<protein>
    <submittedName>
        <fullName evidence="8">Transcription initiation factor TFIID subunit 11</fullName>
    </submittedName>
</protein>
<sequence>MENIFSKMEANSGNVLEVDVKNPLDSPHVKTELLGNQDSQEQRLLSHEDVLKKEEDDIHQRSDSDDNEDANLDQAATALEDMLTKTEDFTSRSESAHDTKENIAQSLQGTSFESEIILPKLALCDRKEKKRESKSRKELEEEEREKMQVLVSNFTEEQLDRYEMYRRSAFPKASIKRLMQTITGCSVSQNVVIAMSGIAKVFVGEVVEEALDVMENQGEVGPLQPKHLREAVRRLRLRSGIPNGHPHRLWFRI</sequence>
<dbReference type="Pfam" id="PF04719">
    <property type="entry name" value="TAFII28"/>
    <property type="match status" value="1"/>
</dbReference>
<evidence type="ECO:0000313" key="9">
    <source>
        <dbReference type="Proteomes" id="UP000027135"/>
    </source>
</evidence>
<evidence type="ECO:0000259" key="7">
    <source>
        <dbReference type="Pfam" id="PF04719"/>
    </source>
</evidence>
<dbReference type="GO" id="GO:0051123">
    <property type="term" value="P:RNA polymerase II preinitiation complex assembly"/>
    <property type="evidence" value="ECO:0007669"/>
    <property type="project" value="InterPro"/>
</dbReference>
<proteinExistence type="inferred from homology"/>
<dbReference type="EMBL" id="KK852630">
    <property type="protein sequence ID" value="KDR19869.1"/>
    <property type="molecule type" value="Genomic_DNA"/>
</dbReference>
<evidence type="ECO:0000256" key="2">
    <source>
        <dbReference type="ARBA" id="ARBA00009788"/>
    </source>
</evidence>
<evidence type="ECO:0000256" key="1">
    <source>
        <dbReference type="ARBA" id="ARBA00004123"/>
    </source>
</evidence>
<dbReference type="Gene3D" id="1.10.20.10">
    <property type="entry name" value="Histone, subunit A"/>
    <property type="match status" value="1"/>
</dbReference>
<gene>
    <name evidence="8" type="ORF">L798_05119</name>
</gene>
<evidence type="ECO:0000256" key="5">
    <source>
        <dbReference type="ARBA" id="ARBA00023242"/>
    </source>
</evidence>
<organism evidence="8 9">
    <name type="scientific">Zootermopsis nevadensis</name>
    <name type="common">Dampwood termite</name>
    <dbReference type="NCBI Taxonomy" id="136037"/>
    <lineage>
        <taxon>Eukaryota</taxon>
        <taxon>Metazoa</taxon>
        <taxon>Ecdysozoa</taxon>
        <taxon>Arthropoda</taxon>
        <taxon>Hexapoda</taxon>
        <taxon>Insecta</taxon>
        <taxon>Pterygota</taxon>
        <taxon>Neoptera</taxon>
        <taxon>Polyneoptera</taxon>
        <taxon>Dictyoptera</taxon>
        <taxon>Blattodea</taxon>
        <taxon>Blattoidea</taxon>
        <taxon>Termitoidae</taxon>
        <taxon>Termopsidae</taxon>
        <taxon>Zootermopsis</taxon>
    </lineage>
</organism>
<reference evidence="8 9" key="1">
    <citation type="journal article" date="2014" name="Nat. Commun.">
        <title>Molecular traces of alternative social organization in a termite genome.</title>
        <authorList>
            <person name="Terrapon N."/>
            <person name="Li C."/>
            <person name="Robertson H.M."/>
            <person name="Ji L."/>
            <person name="Meng X."/>
            <person name="Booth W."/>
            <person name="Chen Z."/>
            <person name="Childers C.P."/>
            <person name="Glastad K.M."/>
            <person name="Gokhale K."/>
            <person name="Gowin J."/>
            <person name="Gronenberg W."/>
            <person name="Hermansen R.A."/>
            <person name="Hu H."/>
            <person name="Hunt B.G."/>
            <person name="Huylmans A.K."/>
            <person name="Khalil S.M."/>
            <person name="Mitchell R.D."/>
            <person name="Munoz-Torres M.C."/>
            <person name="Mustard J.A."/>
            <person name="Pan H."/>
            <person name="Reese J.T."/>
            <person name="Scharf M.E."/>
            <person name="Sun F."/>
            <person name="Vogel H."/>
            <person name="Xiao J."/>
            <person name="Yang W."/>
            <person name="Yang Z."/>
            <person name="Yang Z."/>
            <person name="Zhou J."/>
            <person name="Zhu J."/>
            <person name="Brent C.S."/>
            <person name="Elsik C.G."/>
            <person name="Goodisman M.A."/>
            <person name="Liberles D.A."/>
            <person name="Roe R.M."/>
            <person name="Vargo E.L."/>
            <person name="Vilcinskas A."/>
            <person name="Wang J."/>
            <person name="Bornberg-Bauer E."/>
            <person name="Korb J."/>
            <person name="Zhang G."/>
            <person name="Liebig J."/>
        </authorList>
    </citation>
    <scope>NUCLEOTIDE SEQUENCE [LARGE SCALE GENOMIC DNA]</scope>
    <source>
        <tissue evidence="8">Whole organism</tissue>
    </source>
</reference>
<dbReference type="FunFam" id="1.10.20.10:FF:000025">
    <property type="entry name" value="Transcription initiation factor TFIID subunit 11"/>
    <property type="match status" value="1"/>
</dbReference>
<keyword evidence="5" id="KW-0539">Nucleus</keyword>
<keyword evidence="9" id="KW-1185">Reference proteome</keyword>
<dbReference type="InterPro" id="IPR009072">
    <property type="entry name" value="Histone-fold"/>
</dbReference>
<dbReference type="GO" id="GO:0003743">
    <property type="term" value="F:translation initiation factor activity"/>
    <property type="evidence" value="ECO:0007669"/>
    <property type="project" value="UniProtKB-KW"/>
</dbReference>
<comment type="subcellular location">
    <subcellularLocation>
        <location evidence="1">Nucleus</location>
    </subcellularLocation>
</comment>
<keyword evidence="4" id="KW-0804">Transcription</keyword>
<evidence type="ECO:0000256" key="6">
    <source>
        <dbReference type="SAM" id="MobiDB-lite"/>
    </source>
</evidence>
<dbReference type="InParanoid" id="A0A067R8J4"/>
<evidence type="ECO:0000256" key="4">
    <source>
        <dbReference type="ARBA" id="ARBA00023163"/>
    </source>
</evidence>
<dbReference type="GO" id="GO:0046982">
    <property type="term" value="F:protein heterodimerization activity"/>
    <property type="evidence" value="ECO:0007669"/>
    <property type="project" value="InterPro"/>
</dbReference>
<dbReference type="PANTHER" id="PTHR13218:SF8">
    <property type="entry name" value="TRANSCRIPTION INITIATION FACTOR TFIID SUBUNIT 11"/>
    <property type="match status" value="1"/>
</dbReference>
<comment type="similarity">
    <text evidence="2">Belongs to the TAF11 family.</text>
</comment>
<dbReference type="SUPFAM" id="SSF47113">
    <property type="entry name" value="Histone-fold"/>
    <property type="match status" value="1"/>
</dbReference>
<dbReference type="CDD" id="cd08048">
    <property type="entry name" value="HFD_TAF11"/>
    <property type="match status" value="1"/>
</dbReference>
<dbReference type="GO" id="GO:0005669">
    <property type="term" value="C:transcription factor TFIID complex"/>
    <property type="evidence" value="ECO:0007669"/>
    <property type="project" value="InterPro"/>
</dbReference>
<dbReference type="InterPro" id="IPR006809">
    <property type="entry name" value="TAFII28_dom"/>
</dbReference>
<keyword evidence="8" id="KW-0648">Protein biosynthesis</keyword>
<dbReference type="GO" id="GO:0016251">
    <property type="term" value="F:RNA polymerase II general transcription initiation factor activity"/>
    <property type="evidence" value="ECO:0007669"/>
    <property type="project" value="TreeGrafter"/>
</dbReference>
<dbReference type="AlphaFoldDB" id="A0A067R8J4"/>
<accession>A0A067R8J4</accession>
<feature type="region of interest" description="Disordered" evidence="6">
    <location>
        <begin position="1"/>
        <end position="70"/>
    </location>
</feature>
<keyword evidence="3" id="KW-0805">Transcription regulation</keyword>
<keyword evidence="8" id="KW-0396">Initiation factor</keyword>
<feature type="domain" description="TAFII28-like protein" evidence="7">
    <location>
        <begin position="149"/>
        <end position="234"/>
    </location>
</feature>
<dbReference type="Proteomes" id="UP000027135">
    <property type="component" value="Unassembled WGS sequence"/>
</dbReference>
<dbReference type="InterPro" id="IPR045127">
    <property type="entry name" value="TAF11-like"/>
</dbReference>
<feature type="compositionally biased region" description="Basic and acidic residues" evidence="6">
    <location>
        <begin position="40"/>
        <end position="64"/>
    </location>
</feature>
<dbReference type="STRING" id="136037.A0A067R8J4"/>
<dbReference type="OrthoDB" id="28335at2759"/>
<feature type="region of interest" description="Disordered" evidence="6">
    <location>
        <begin position="87"/>
        <end position="106"/>
    </location>
</feature>
<evidence type="ECO:0000313" key="8">
    <source>
        <dbReference type="EMBL" id="KDR19869.1"/>
    </source>
</evidence>
<name>A0A067R8J4_ZOONE</name>
<evidence type="ECO:0000256" key="3">
    <source>
        <dbReference type="ARBA" id="ARBA00023015"/>
    </source>
</evidence>
<dbReference type="eggNOG" id="KOG3219">
    <property type="taxonomic scope" value="Eukaryota"/>
</dbReference>
<feature type="compositionally biased region" description="Basic and acidic residues" evidence="6">
    <location>
        <begin position="18"/>
        <end position="31"/>
    </location>
</feature>